<dbReference type="EMBL" id="CP036426">
    <property type="protein sequence ID" value="QDV37338.1"/>
    <property type="molecule type" value="Genomic_DNA"/>
</dbReference>
<keyword evidence="2" id="KW-1185">Reference proteome</keyword>
<organism evidence="1 2">
    <name type="scientific">Tautonia plasticadhaerens</name>
    <dbReference type="NCBI Taxonomy" id="2527974"/>
    <lineage>
        <taxon>Bacteria</taxon>
        <taxon>Pseudomonadati</taxon>
        <taxon>Planctomycetota</taxon>
        <taxon>Planctomycetia</taxon>
        <taxon>Isosphaerales</taxon>
        <taxon>Isosphaeraceae</taxon>
        <taxon>Tautonia</taxon>
    </lineage>
</organism>
<evidence type="ECO:0000313" key="2">
    <source>
        <dbReference type="Proteomes" id="UP000317835"/>
    </source>
</evidence>
<protein>
    <submittedName>
        <fullName evidence="1">Uncharacterized protein</fullName>
    </submittedName>
</protein>
<dbReference type="AlphaFoldDB" id="A0A518H910"/>
<accession>A0A518H910</accession>
<reference evidence="1 2" key="1">
    <citation type="submission" date="2019-02" db="EMBL/GenBank/DDBJ databases">
        <title>Deep-cultivation of Planctomycetes and their phenomic and genomic characterization uncovers novel biology.</title>
        <authorList>
            <person name="Wiegand S."/>
            <person name="Jogler M."/>
            <person name="Boedeker C."/>
            <person name="Pinto D."/>
            <person name="Vollmers J."/>
            <person name="Rivas-Marin E."/>
            <person name="Kohn T."/>
            <person name="Peeters S.H."/>
            <person name="Heuer A."/>
            <person name="Rast P."/>
            <person name="Oberbeckmann S."/>
            <person name="Bunk B."/>
            <person name="Jeske O."/>
            <person name="Meyerdierks A."/>
            <person name="Storesund J.E."/>
            <person name="Kallscheuer N."/>
            <person name="Luecker S."/>
            <person name="Lage O.M."/>
            <person name="Pohl T."/>
            <person name="Merkel B.J."/>
            <person name="Hornburger P."/>
            <person name="Mueller R.-W."/>
            <person name="Bruemmer F."/>
            <person name="Labrenz M."/>
            <person name="Spormann A.M."/>
            <person name="Op den Camp H."/>
            <person name="Overmann J."/>
            <person name="Amann R."/>
            <person name="Jetten M.S.M."/>
            <person name="Mascher T."/>
            <person name="Medema M.H."/>
            <person name="Devos D.P."/>
            <person name="Kaster A.-K."/>
            <person name="Ovreas L."/>
            <person name="Rohde M."/>
            <person name="Galperin M.Y."/>
            <person name="Jogler C."/>
        </authorList>
    </citation>
    <scope>NUCLEOTIDE SEQUENCE [LARGE SCALE GENOMIC DNA]</scope>
    <source>
        <strain evidence="1 2">ElP</strain>
    </source>
</reference>
<proteinExistence type="predicted"/>
<evidence type="ECO:0000313" key="1">
    <source>
        <dbReference type="EMBL" id="QDV37338.1"/>
    </source>
</evidence>
<dbReference type="KEGG" id="tpla:ElP_52750"/>
<sequence length="111" mass="12705">MAVNVPIDLLTDKHEFLGFDTDRDDWWQWLEVEHAGRAYRVRVPIAYDNGVERVVRVDDAGDLLYLIGEVGHDYCERGRIGCLILARPEEDGTYRAVVFHSLYPLSRTGLG</sequence>
<name>A0A518H910_9BACT</name>
<dbReference type="Proteomes" id="UP000317835">
    <property type="component" value="Chromosome"/>
</dbReference>
<gene>
    <name evidence="1" type="ORF">ElP_52750</name>
</gene>